<organism evidence="1">
    <name type="scientific">Rhizophora mucronata</name>
    <name type="common">Asiatic mangrove</name>
    <dbReference type="NCBI Taxonomy" id="61149"/>
    <lineage>
        <taxon>Eukaryota</taxon>
        <taxon>Viridiplantae</taxon>
        <taxon>Streptophyta</taxon>
        <taxon>Embryophyta</taxon>
        <taxon>Tracheophyta</taxon>
        <taxon>Spermatophyta</taxon>
        <taxon>Magnoliopsida</taxon>
        <taxon>eudicotyledons</taxon>
        <taxon>Gunneridae</taxon>
        <taxon>Pentapetalae</taxon>
        <taxon>rosids</taxon>
        <taxon>fabids</taxon>
        <taxon>Malpighiales</taxon>
        <taxon>Rhizophoraceae</taxon>
        <taxon>Rhizophora</taxon>
    </lineage>
</organism>
<dbReference type="EMBL" id="GGEC01070181">
    <property type="protein sequence ID" value="MBX50665.1"/>
    <property type="molecule type" value="Transcribed_RNA"/>
</dbReference>
<sequence>MDISVFRKLC</sequence>
<proteinExistence type="predicted"/>
<reference evidence="1" key="1">
    <citation type="submission" date="2018-02" db="EMBL/GenBank/DDBJ databases">
        <title>Rhizophora mucronata_Transcriptome.</title>
        <authorList>
            <person name="Meera S.P."/>
            <person name="Sreeshan A."/>
            <person name="Augustine A."/>
        </authorList>
    </citation>
    <scope>NUCLEOTIDE SEQUENCE</scope>
    <source>
        <tissue evidence="1">Leaf</tissue>
    </source>
</reference>
<protein>
    <submittedName>
        <fullName evidence="1">Uncharacterized protein</fullName>
    </submittedName>
</protein>
<name>A0A2P2P7E7_RHIMU</name>
<evidence type="ECO:0000313" key="1">
    <source>
        <dbReference type="EMBL" id="MBX50665.1"/>
    </source>
</evidence>
<accession>A0A2P2P7E7</accession>